<sequence length="35" mass="4260">MIKIKYVNRHTQYVSVSFLLWIITFLMEIKGVFLK</sequence>
<proteinExistence type="predicted"/>
<organism evidence="2 3">
    <name type="scientific">Pseudogracilibacillus auburnensis</name>
    <dbReference type="NCBI Taxonomy" id="1494959"/>
    <lineage>
        <taxon>Bacteria</taxon>
        <taxon>Bacillati</taxon>
        <taxon>Bacillota</taxon>
        <taxon>Bacilli</taxon>
        <taxon>Bacillales</taxon>
        <taxon>Bacillaceae</taxon>
        <taxon>Pseudogracilibacillus</taxon>
    </lineage>
</organism>
<name>A0A2V3W059_9BACI</name>
<evidence type="ECO:0000313" key="3">
    <source>
        <dbReference type="Proteomes" id="UP000247978"/>
    </source>
</evidence>
<evidence type="ECO:0000313" key="2">
    <source>
        <dbReference type="EMBL" id="PXW86574.1"/>
    </source>
</evidence>
<gene>
    <name evidence="2" type="ORF">DFR56_10793</name>
</gene>
<keyword evidence="3" id="KW-1185">Reference proteome</keyword>
<keyword evidence="1" id="KW-0812">Transmembrane</keyword>
<feature type="transmembrane region" description="Helical" evidence="1">
    <location>
        <begin position="12"/>
        <end position="33"/>
    </location>
</feature>
<keyword evidence="1" id="KW-1133">Transmembrane helix</keyword>
<evidence type="ECO:0000256" key="1">
    <source>
        <dbReference type="SAM" id="Phobius"/>
    </source>
</evidence>
<comment type="caution">
    <text evidence="2">The sequence shown here is derived from an EMBL/GenBank/DDBJ whole genome shotgun (WGS) entry which is preliminary data.</text>
</comment>
<dbReference type="EMBL" id="QJJQ01000007">
    <property type="protein sequence ID" value="PXW86574.1"/>
    <property type="molecule type" value="Genomic_DNA"/>
</dbReference>
<dbReference type="Proteomes" id="UP000247978">
    <property type="component" value="Unassembled WGS sequence"/>
</dbReference>
<protein>
    <submittedName>
        <fullName evidence="2">Uncharacterized protein</fullName>
    </submittedName>
</protein>
<keyword evidence="1" id="KW-0472">Membrane</keyword>
<reference evidence="2 3" key="1">
    <citation type="submission" date="2018-05" db="EMBL/GenBank/DDBJ databases">
        <title>Genomic Encyclopedia of Type Strains, Phase IV (KMG-IV): sequencing the most valuable type-strain genomes for metagenomic binning, comparative biology and taxonomic classification.</title>
        <authorList>
            <person name="Goeker M."/>
        </authorList>
    </citation>
    <scope>NUCLEOTIDE SEQUENCE [LARGE SCALE GENOMIC DNA]</scope>
    <source>
        <strain evidence="2 3">DSM 28556</strain>
    </source>
</reference>
<accession>A0A2V3W059</accession>
<dbReference type="AlphaFoldDB" id="A0A2V3W059"/>